<name>A0A4R1RJJ8_HYDET</name>
<dbReference type="GO" id="GO:0003700">
    <property type="term" value="F:DNA-binding transcription factor activity"/>
    <property type="evidence" value="ECO:0007669"/>
    <property type="project" value="InterPro"/>
</dbReference>
<dbReference type="CDD" id="cd17536">
    <property type="entry name" value="REC_YesN-like"/>
    <property type="match status" value="1"/>
</dbReference>
<dbReference type="PROSITE" id="PS50110">
    <property type="entry name" value="RESPONSE_REGULATORY"/>
    <property type="match status" value="1"/>
</dbReference>
<dbReference type="InterPro" id="IPR001789">
    <property type="entry name" value="Sig_transdc_resp-reg_receiver"/>
</dbReference>
<keyword evidence="4" id="KW-0597">Phosphoprotein</keyword>
<evidence type="ECO:0000256" key="3">
    <source>
        <dbReference type="ARBA" id="ARBA00023163"/>
    </source>
</evidence>
<evidence type="ECO:0000313" key="8">
    <source>
        <dbReference type="Proteomes" id="UP000295008"/>
    </source>
</evidence>
<dbReference type="PANTHER" id="PTHR43280">
    <property type="entry name" value="ARAC-FAMILY TRANSCRIPTIONAL REGULATOR"/>
    <property type="match status" value="1"/>
</dbReference>
<dbReference type="SUPFAM" id="SSF46689">
    <property type="entry name" value="Homeodomain-like"/>
    <property type="match status" value="2"/>
</dbReference>
<dbReference type="InterPro" id="IPR020449">
    <property type="entry name" value="Tscrpt_reg_AraC-type_HTH"/>
</dbReference>
<evidence type="ECO:0000259" key="5">
    <source>
        <dbReference type="PROSITE" id="PS01124"/>
    </source>
</evidence>
<protein>
    <submittedName>
        <fullName evidence="7">Two-component system response regulator YesN</fullName>
    </submittedName>
</protein>
<evidence type="ECO:0000256" key="4">
    <source>
        <dbReference type="PROSITE-ProRule" id="PRU00169"/>
    </source>
</evidence>
<dbReference type="SMART" id="SM00448">
    <property type="entry name" value="REC"/>
    <property type="match status" value="1"/>
</dbReference>
<dbReference type="InterPro" id="IPR011006">
    <property type="entry name" value="CheY-like_superfamily"/>
</dbReference>
<dbReference type="InterPro" id="IPR009057">
    <property type="entry name" value="Homeodomain-like_sf"/>
</dbReference>
<dbReference type="InterPro" id="IPR041522">
    <property type="entry name" value="CdaR_GGDEF"/>
</dbReference>
<evidence type="ECO:0000256" key="1">
    <source>
        <dbReference type="ARBA" id="ARBA00023015"/>
    </source>
</evidence>
<evidence type="ECO:0000256" key="2">
    <source>
        <dbReference type="ARBA" id="ARBA00023125"/>
    </source>
</evidence>
<evidence type="ECO:0000259" key="6">
    <source>
        <dbReference type="PROSITE" id="PS50110"/>
    </source>
</evidence>
<gene>
    <name evidence="7" type="ORF">EDC14_1016100</name>
</gene>
<dbReference type="Pfam" id="PF00072">
    <property type="entry name" value="Response_reg"/>
    <property type="match status" value="1"/>
</dbReference>
<dbReference type="SUPFAM" id="SSF52172">
    <property type="entry name" value="CheY-like"/>
    <property type="match status" value="1"/>
</dbReference>
<dbReference type="RefSeq" id="WP_132014929.1">
    <property type="nucleotide sequence ID" value="NZ_SLUN01000016.1"/>
</dbReference>
<evidence type="ECO:0000313" key="7">
    <source>
        <dbReference type="EMBL" id="TCL65970.1"/>
    </source>
</evidence>
<dbReference type="PROSITE" id="PS01124">
    <property type="entry name" value="HTH_ARAC_FAMILY_2"/>
    <property type="match status" value="1"/>
</dbReference>
<reference evidence="7 8" key="1">
    <citation type="submission" date="2019-03" db="EMBL/GenBank/DDBJ databases">
        <title>Genomic Encyclopedia of Type Strains, Phase IV (KMG-IV): sequencing the most valuable type-strain genomes for metagenomic binning, comparative biology and taxonomic classification.</title>
        <authorList>
            <person name="Goeker M."/>
        </authorList>
    </citation>
    <scope>NUCLEOTIDE SEQUENCE [LARGE SCALE GENOMIC DNA]</scope>
    <source>
        <strain evidence="7 8">LX-B</strain>
    </source>
</reference>
<keyword evidence="1" id="KW-0805">Transcription regulation</keyword>
<dbReference type="PRINTS" id="PR00032">
    <property type="entry name" value="HTHARAC"/>
</dbReference>
<comment type="caution">
    <text evidence="7">The sequence shown here is derived from an EMBL/GenBank/DDBJ whole genome shotgun (WGS) entry which is preliminary data.</text>
</comment>
<accession>A0A4R1RJJ8</accession>
<dbReference type="GO" id="GO:0043565">
    <property type="term" value="F:sequence-specific DNA binding"/>
    <property type="evidence" value="ECO:0007669"/>
    <property type="project" value="InterPro"/>
</dbReference>
<dbReference type="OrthoDB" id="9794370at2"/>
<dbReference type="EMBL" id="SLUN01000016">
    <property type="protein sequence ID" value="TCL65970.1"/>
    <property type="molecule type" value="Genomic_DNA"/>
</dbReference>
<dbReference type="Gene3D" id="3.40.50.2300">
    <property type="match status" value="1"/>
</dbReference>
<dbReference type="PANTHER" id="PTHR43280:SF2">
    <property type="entry name" value="HTH-TYPE TRANSCRIPTIONAL REGULATOR EXSA"/>
    <property type="match status" value="1"/>
</dbReference>
<feature type="domain" description="Response regulatory" evidence="6">
    <location>
        <begin position="3"/>
        <end position="118"/>
    </location>
</feature>
<organism evidence="7 8">
    <name type="scientific">Hydrogenispora ethanolica</name>
    <dbReference type="NCBI Taxonomy" id="1082276"/>
    <lineage>
        <taxon>Bacteria</taxon>
        <taxon>Bacillati</taxon>
        <taxon>Bacillota</taxon>
        <taxon>Hydrogenispora</taxon>
    </lineage>
</organism>
<feature type="modified residue" description="4-aspartylphosphate" evidence="4">
    <location>
        <position position="53"/>
    </location>
</feature>
<keyword evidence="3" id="KW-0804">Transcription</keyword>
<dbReference type="Proteomes" id="UP000295008">
    <property type="component" value="Unassembled WGS sequence"/>
</dbReference>
<dbReference type="SMART" id="SM00342">
    <property type="entry name" value="HTH_ARAC"/>
    <property type="match status" value="1"/>
</dbReference>
<dbReference type="Pfam" id="PF17853">
    <property type="entry name" value="GGDEF_2"/>
    <property type="match status" value="1"/>
</dbReference>
<keyword evidence="2" id="KW-0238">DNA-binding</keyword>
<dbReference type="Gene3D" id="1.10.10.60">
    <property type="entry name" value="Homeodomain-like"/>
    <property type="match status" value="2"/>
</dbReference>
<dbReference type="GO" id="GO:0000160">
    <property type="term" value="P:phosphorelay signal transduction system"/>
    <property type="evidence" value="ECO:0007669"/>
    <property type="project" value="InterPro"/>
</dbReference>
<keyword evidence="8" id="KW-1185">Reference proteome</keyword>
<dbReference type="Pfam" id="PF12833">
    <property type="entry name" value="HTH_18"/>
    <property type="match status" value="1"/>
</dbReference>
<feature type="domain" description="HTH araC/xylS-type" evidence="5">
    <location>
        <begin position="428"/>
        <end position="525"/>
    </location>
</feature>
<dbReference type="AlphaFoldDB" id="A0A4R1RJJ8"/>
<sequence length="537" mass="61395">MMRVLVADDEQIMLDALAKVLTPKEGVELATARSGREAIEIAESFRPDLVMMDIKMPGINGLEALAEIRRFNPHTVLVILSAYDNFNYAQEAIRLAVFDYLLKPINKTRMMEMIHKVQAHLDGLRAARQEELALRERYKKLLPLIENEFLHALQNGIDRPALAEYQELLGIDFQYGFFLAVLYSDDSYPATGEMEEKYLVREKLEELAEGIRHLFPCLVGPVKTNPITVFVPLSRLEGDGAATGTLYANKILEYFRNERGITRTRIGVGGIHESPASLGRSYQEAMLALNFPSDNPICCYETFRRYDAADWESELRQQLQEIAEAVRFGHLYRTEILLNRLAARYGGVTVPERHILLGELLELLLSTFRLVRENAKIAMAYPSPDQLLTWFATDQTTAAIIQNIAGQILALTHKIKDGRESQVKAVILQAKEQIDRMYQEDLSLDDLAQAVSVSPFYLSRLFREELGVSFTEYITKLRLEKALTLLAEGFPVKECCFAVGYNDPNYFSRLFRKYYHLSPTEYRDEALQRKERLSQNE</sequence>
<dbReference type="InterPro" id="IPR018060">
    <property type="entry name" value="HTH_AraC"/>
</dbReference>
<proteinExistence type="predicted"/>